<evidence type="ECO:0000256" key="1">
    <source>
        <dbReference type="SAM" id="MobiDB-lite"/>
    </source>
</evidence>
<feature type="signal peptide" evidence="2">
    <location>
        <begin position="1"/>
        <end position="28"/>
    </location>
</feature>
<dbReference type="EMBL" id="MCIA01000015">
    <property type="protein sequence ID" value="RKD31903.1"/>
    <property type="molecule type" value="Genomic_DNA"/>
</dbReference>
<evidence type="ECO:0000313" key="4">
    <source>
        <dbReference type="Proteomes" id="UP000284277"/>
    </source>
</evidence>
<accession>A0A419T3A3</accession>
<evidence type="ECO:0000313" key="3">
    <source>
        <dbReference type="EMBL" id="RKD31903.1"/>
    </source>
</evidence>
<dbReference type="AlphaFoldDB" id="A0A419T3A3"/>
<keyword evidence="2" id="KW-0732">Signal</keyword>
<sequence length="200" mass="22030">MIKKQYKRITVKLAVVSMLGLVLITGCSSPDTNKNPSTSTEIQTSSISSSEDSTTQAPLIVDSELESATSDPKPSSDTEVASFETYFNLLGTGKEDFIKTMNEEPNKIDEGGMEFKKAGIRVWLHTDTGAVSQIFFESKDIDFNGARIGDKIEKFKTAFGEPISDKNGDMHFKYKTGFISVNYDTQTEVTGAVYLLSEDF</sequence>
<name>A0A419T3A3_9FIRM</name>
<dbReference type="Proteomes" id="UP000284277">
    <property type="component" value="Unassembled WGS sequence"/>
</dbReference>
<feature type="region of interest" description="Disordered" evidence="1">
    <location>
        <begin position="29"/>
        <end position="56"/>
    </location>
</feature>
<keyword evidence="4" id="KW-1185">Reference proteome</keyword>
<evidence type="ECO:0000256" key="2">
    <source>
        <dbReference type="SAM" id="SignalP"/>
    </source>
</evidence>
<dbReference type="OrthoDB" id="1902964at2"/>
<dbReference type="RefSeq" id="WP_120196807.1">
    <property type="nucleotide sequence ID" value="NZ_MCIA01000015.1"/>
</dbReference>
<proteinExistence type="predicted"/>
<evidence type="ECO:0008006" key="5">
    <source>
        <dbReference type="Google" id="ProtNLM"/>
    </source>
</evidence>
<organism evidence="3 4">
    <name type="scientific">Lacrimispora algidixylanolytica</name>
    <dbReference type="NCBI Taxonomy" id="94868"/>
    <lineage>
        <taxon>Bacteria</taxon>
        <taxon>Bacillati</taxon>
        <taxon>Bacillota</taxon>
        <taxon>Clostridia</taxon>
        <taxon>Lachnospirales</taxon>
        <taxon>Lachnospiraceae</taxon>
        <taxon>Lacrimispora</taxon>
    </lineage>
</organism>
<protein>
    <recommendedName>
        <fullName evidence="5">DUF4309 domain-containing protein</fullName>
    </recommendedName>
</protein>
<dbReference type="PROSITE" id="PS51257">
    <property type="entry name" value="PROKAR_LIPOPROTEIN"/>
    <property type="match status" value="1"/>
</dbReference>
<gene>
    <name evidence="3" type="ORF">BET01_19225</name>
</gene>
<comment type="caution">
    <text evidence="3">The sequence shown here is derived from an EMBL/GenBank/DDBJ whole genome shotgun (WGS) entry which is preliminary data.</text>
</comment>
<feature type="chain" id="PRO_5039201464" description="DUF4309 domain-containing protein" evidence="2">
    <location>
        <begin position="29"/>
        <end position="200"/>
    </location>
</feature>
<reference evidence="3 4" key="1">
    <citation type="submission" date="2016-08" db="EMBL/GenBank/DDBJ databases">
        <title>A new outlook on sporulation: Clostridium algidixylanolyticum.</title>
        <authorList>
            <person name="Poppleton D.I."/>
            <person name="Gribaldo S."/>
        </authorList>
    </citation>
    <scope>NUCLEOTIDE SEQUENCE [LARGE SCALE GENOMIC DNA]</scope>
    <source>
        <strain evidence="3 4">SPL73</strain>
    </source>
</reference>
<feature type="compositionally biased region" description="Low complexity" evidence="1">
    <location>
        <begin position="37"/>
        <end position="56"/>
    </location>
</feature>